<keyword evidence="2" id="KW-1185">Reference proteome</keyword>
<accession>A0ACB6ZKX0</accession>
<comment type="caution">
    <text evidence="1">The sequence shown here is derived from an EMBL/GenBank/DDBJ whole genome shotgun (WGS) entry which is preliminary data.</text>
</comment>
<dbReference type="EMBL" id="MU117993">
    <property type="protein sequence ID" value="KAF9649786.1"/>
    <property type="molecule type" value="Genomic_DNA"/>
</dbReference>
<dbReference type="Proteomes" id="UP000886501">
    <property type="component" value="Unassembled WGS sequence"/>
</dbReference>
<reference evidence="1" key="1">
    <citation type="submission" date="2019-10" db="EMBL/GenBank/DDBJ databases">
        <authorList>
            <consortium name="DOE Joint Genome Institute"/>
            <person name="Kuo A."/>
            <person name="Miyauchi S."/>
            <person name="Kiss E."/>
            <person name="Drula E."/>
            <person name="Kohler A."/>
            <person name="Sanchez-Garcia M."/>
            <person name="Andreopoulos B."/>
            <person name="Barry K.W."/>
            <person name="Bonito G."/>
            <person name="Buee M."/>
            <person name="Carver A."/>
            <person name="Chen C."/>
            <person name="Cichocki N."/>
            <person name="Clum A."/>
            <person name="Culley D."/>
            <person name="Crous P.W."/>
            <person name="Fauchery L."/>
            <person name="Girlanda M."/>
            <person name="Hayes R."/>
            <person name="Keri Z."/>
            <person name="Labutti K."/>
            <person name="Lipzen A."/>
            <person name="Lombard V."/>
            <person name="Magnuson J."/>
            <person name="Maillard F."/>
            <person name="Morin E."/>
            <person name="Murat C."/>
            <person name="Nolan M."/>
            <person name="Ohm R."/>
            <person name="Pangilinan J."/>
            <person name="Pereira M."/>
            <person name="Perotto S."/>
            <person name="Peter M."/>
            <person name="Riley R."/>
            <person name="Sitrit Y."/>
            <person name="Stielow B."/>
            <person name="Szollosi G."/>
            <person name="Zifcakova L."/>
            <person name="Stursova M."/>
            <person name="Spatafora J.W."/>
            <person name="Tedersoo L."/>
            <person name="Vaario L.-M."/>
            <person name="Yamada A."/>
            <person name="Yan M."/>
            <person name="Wang P."/>
            <person name="Xu J."/>
            <person name="Bruns T."/>
            <person name="Baldrian P."/>
            <person name="Vilgalys R."/>
            <person name="Henrissat B."/>
            <person name="Grigoriev I.V."/>
            <person name="Hibbett D."/>
            <person name="Nagy L.G."/>
            <person name="Martin F.M."/>
        </authorList>
    </citation>
    <scope>NUCLEOTIDE SEQUENCE</scope>
    <source>
        <strain evidence="1">P2</strain>
    </source>
</reference>
<evidence type="ECO:0000313" key="1">
    <source>
        <dbReference type="EMBL" id="KAF9649786.1"/>
    </source>
</evidence>
<organism evidence="1 2">
    <name type="scientific">Thelephora ganbajun</name>
    <name type="common">Ganba fungus</name>
    <dbReference type="NCBI Taxonomy" id="370292"/>
    <lineage>
        <taxon>Eukaryota</taxon>
        <taxon>Fungi</taxon>
        <taxon>Dikarya</taxon>
        <taxon>Basidiomycota</taxon>
        <taxon>Agaricomycotina</taxon>
        <taxon>Agaricomycetes</taxon>
        <taxon>Thelephorales</taxon>
        <taxon>Thelephoraceae</taxon>
        <taxon>Thelephora</taxon>
    </lineage>
</organism>
<sequence length="550" mass="59933">MLSPKLLLVLAALLAGNVVNALWPLPRSITTGPTGLVLSPDFKIEVKGPYPSDLQPAVARTLSYIRNDKHERLVVGRGSVDTTAIKSAKQLRSLVVTSKGSETIATEARAPLGTRDEAYVLNIPSDGSPATLSANSTLGLFRGLTTFSQVWYTHDSSIYTVEAPISISDSPAFPYRGFMLDTARNYFSVDVIKRQLDAMSWVKQNTFHWHIVDSQSFPLVVPGYEAISSKGAYSSEEIYTPSQIADIVRYANERGIDVIAEIDTPGHTSAISKSFPEHIACPEASPWTTYANEPPAGQLRLASSDTIKFTTGLLVNAAKLFPGNYFSTGGDEINAKCYADDPKTQEALAASGKTFEQALDVFTQAEHRALKDTGKTAVVWQEMVLSHQVTLANDTVIMVWISSADAAAVVQKGFRIVHAPSDYFYLDCGGGGWVGDFPTGNSWCDPFKTWQKAYSFNPYTNISESQRHLVLGGQQLLWTEQSSPNNIDPIVWPRAAASAEVFWSGPGGNGQAALARLHDHAYRITQRGIRAIALQPKWCALRPGKCDLKA</sequence>
<proteinExistence type="predicted"/>
<protein>
    <submittedName>
        <fullName evidence="1">N-acetylhexosaminidase</fullName>
    </submittedName>
</protein>
<reference evidence="1" key="2">
    <citation type="journal article" date="2020" name="Nat. Commun.">
        <title>Large-scale genome sequencing of mycorrhizal fungi provides insights into the early evolution of symbiotic traits.</title>
        <authorList>
            <person name="Miyauchi S."/>
            <person name="Kiss E."/>
            <person name="Kuo A."/>
            <person name="Drula E."/>
            <person name="Kohler A."/>
            <person name="Sanchez-Garcia M."/>
            <person name="Morin E."/>
            <person name="Andreopoulos B."/>
            <person name="Barry K.W."/>
            <person name="Bonito G."/>
            <person name="Buee M."/>
            <person name="Carver A."/>
            <person name="Chen C."/>
            <person name="Cichocki N."/>
            <person name="Clum A."/>
            <person name="Culley D."/>
            <person name="Crous P.W."/>
            <person name="Fauchery L."/>
            <person name="Girlanda M."/>
            <person name="Hayes R.D."/>
            <person name="Keri Z."/>
            <person name="LaButti K."/>
            <person name="Lipzen A."/>
            <person name="Lombard V."/>
            <person name="Magnuson J."/>
            <person name="Maillard F."/>
            <person name="Murat C."/>
            <person name="Nolan M."/>
            <person name="Ohm R.A."/>
            <person name="Pangilinan J."/>
            <person name="Pereira M.F."/>
            <person name="Perotto S."/>
            <person name="Peter M."/>
            <person name="Pfister S."/>
            <person name="Riley R."/>
            <person name="Sitrit Y."/>
            <person name="Stielow J.B."/>
            <person name="Szollosi G."/>
            <person name="Zifcakova L."/>
            <person name="Stursova M."/>
            <person name="Spatafora J.W."/>
            <person name="Tedersoo L."/>
            <person name="Vaario L.M."/>
            <person name="Yamada A."/>
            <person name="Yan M."/>
            <person name="Wang P."/>
            <person name="Xu J."/>
            <person name="Bruns T."/>
            <person name="Baldrian P."/>
            <person name="Vilgalys R."/>
            <person name="Dunand C."/>
            <person name="Henrissat B."/>
            <person name="Grigoriev I.V."/>
            <person name="Hibbett D."/>
            <person name="Nagy L.G."/>
            <person name="Martin F.M."/>
        </authorList>
    </citation>
    <scope>NUCLEOTIDE SEQUENCE</scope>
    <source>
        <strain evidence="1">P2</strain>
    </source>
</reference>
<evidence type="ECO:0000313" key="2">
    <source>
        <dbReference type="Proteomes" id="UP000886501"/>
    </source>
</evidence>
<name>A0ACB6ZKX0_THEGA</name>
<gene>
    <name evidence="1" type="ORF">BDM02DRAFT_1755758</name>
</gene>